<evidence type="ECO:0000313" key="2">
    <source>
        <dbReference type="EMBL" id="MFC5345736.1"/>
    </source>
</evidence>
<accession>A0ABW0FX53</accession>
<protein>
    <submittedName>
        <fullName evidence="2">Peptidase S1</fullName>
    </submittedName>
</protein>
<keyword evidence="1" id="KW-0732">Signal</keyword>
<feature type="signal peptide" evidence="1">
    <location>
        <begin position="1"/>
        <end position="26"/>
    </location>
</feature>
<name>A0ABW0FX53_9CAUL</name>
<dbReference type="EMBL" id="JBHSLF010000053">
    <property type="protein sequence ID" value="MFC5345736.1"/>
    <property type="molecule type" value="Genomic_DNA"/>
</dbReference>
<comment type="caution">
    <text evidence="2">The sequence shown here is derived from an EMBL/GenBank/DDBJ whole genome shotgun (WGS) entry which is preliminary data.</text>
</comment>
<dbReference type="RefSeq" id="WP_374037789.1">
    <property type="nucleotide sequence ID" value="NZ_CP169082.1"/>
</dbReference>
<organism evidence="2 3">
    <name type="scientific">Brevundimonas staleyi</name>
    <dbReference type="NCBI Taxonomy" id="74326"/>
    <lineage>
        <taxon>Bacteria</taxon>
        <taxon>Pseudomonadati</taxon>
        <taxon>Pseudomonadota</taxon>
        <taxon>Alphaproteobacteria</taxon>
        <taxon>Caulobacterales</taxon>
        <taxon>Caulobacteraceae</taxon>
        <taxon>Brevundimonas</taxon>
    </lineage>
</organism>
<sequence>MKTTVSMRLGAAVAACTMLAGGPALAQDASLDPNFGSVSLRAGFTPDPMVVRIAAGGNINVNDASSLGGQCVGMITDAPDYRIHYTAQPGVRLTIRIRSQADTTLVVNGPDGQWYCNDDIGSSINPGVLYRTPRSGVYDIWVGTYGSDPAPAEIRITEME</sequence>
<proteinExistence type="predicted"/>
<keyword evidence="3" id="KW-1185">Reference proteome</keyword>
<reference evidence="3" key="1">
    <citation type="journal article" date="2019" name="Int. J. Syst. Evol. Microbiol.">
        <title>The Global Catalogue of Microorganisms (GCM) 10K type strain sequencing project: providing services to taxonomists for standard genome sequencing and annotation.</title>
        <authorList>
            <consortium name="The Broad Institute Genomics Platform"/>
            <consortium name="The Broad Institute Genome Sequencing Center for Infectious Disease"/>
            <person name="Wu L."/>
            <person name="Ma J."/>
        </authorList>
    </citation>
    <scope>NUCLEOTIDE SEQUENCE [LARGE SCALE GENOMIC DNA]</scope>
    <source>
        <strain evidence="3">JCM 12125</strain>
    </source>
</reference>
<feature type="chain" id="PRO_5045692409" evidence="1">
    <location>
        <begin position="27"/>
        <end position="160"/>
    </location>
</feature>
<dbReference type="Proteomes" id="UP001596152">
    <property type="component" value="Unassembled WGS sequence"/>
</dbReference>
<gene>
    <name evidence="2" type="ORF">ACFPIE_17615</name>
</gene>
<evidence type="ECO:0000313" key="3">
    <source>
        <dbReference type="Proteomes" id="UP001596152"/>
    </source>
</evidence>
<evidence type="ECO:0000256" key="1">
    <source>
        <dbReference type="SAM" id="SignalP"/>
    </source>
</evidence>